<keyword evidence="6" id="KW-0843">Virulence</keyword>
<evidence type="ECO:0000256" key="6">
    <source>
        <dbReference type="ARBA" id="ARBA00023026"/>
    </source>
</evidence>
<dbReference type="InterPro" id="IPR011049">
    <property type="entry name" value="Serralysin-like_metalloprot_C"/>
</dbReference>
<dbReference type="InterPro" id="IPR050557">
    <property type="entry name" value="RTX_toxin/Mannuronan_C5-epim"/>
</dbReference>
<accession>A0ABT6QAD0</accession>
<dbReference type="PANTHER" id="PTHR38340">
    <property type="entry name" value="S-LAYER PROTEIN"/>
    <property type="match status" value="1"/>
</dbReference>
<gene>
    <name evidence="9" type="ORF">QJV33_08265</name>
</gene>
<name>A0ABT6QAD0_9PROT</name>
<dbReference type="RefSeq" id="WP_281462877.1">
    <property type="nucleotide sequence ID" value="NZ_JASBAN010000001.1"/>
</dbReference>
<evidence type="ECO:0000256" key="7">
    <source>
        <dbReference type="ARBA" id="ARBA00023136"/>
    </source>
</evidence>
<evidence type="ECO:0000256" key="3">
    <source>
        <dbReference type="ARBA" id="ARBA00022525"/>
    </source>
</evidence>
<dbReference type="PRINTS" id="PR00313">
    <property type="entry name" value="CABNDNGRPT"/>
</dbReference>
<evidence type="ECO:0000313" key="10">
    <source>
        <dbReference type="Proteomes" id="UP001431775"/>
    </source>
</evidence>
<keyword evidence="5" id="KW-0677">Repeat</keyword>
<dbReference type="PANTHER" id="PTHR38340:SF1">
    <property type="entry name" value="S-LAYER PROTEIN"/>
    <property type="match status" value="1"/>
</dbReference>
<dbReference type="SUPFAM" id="SSF51120">
    <property type="entry name" value="beta-Roll"/>
    <property type="match status" value="8"/>
</dbReference>
<dbReference type="Pfam" id="PF06594">
    <property type="entry name" value="HCBP_related"/>
    <property type="match status" value="1"/>
</dbReference>
<dbReference type="Proteomes" id="UP001431775">
    <property type="component" value="Unassembled WGS sequence"/>
</dbReference>
<dbReference type="InterPro" id="IPR003995">
    <property type="entry name" value="RTX_toxin_determinant-A"/>
</dbReference>
<dbReference type="InterPro" id="IPR010566">
    <property type="entry name" value="Haemolys_ca-bd"/>
</dbReference>
<keyword evidence="3" id="KW-0964">Secreted</keyword>
<comment type="caution">
    <text evidence="9">The sequence shown here is derived from an EMBL/GenBank/DDBJ whole genome shotgun (WGS) entry which is preliminary data.</text>
</comment>
<reference evidence="9" key="1">
    <citation type="submission" date="2023-05" db="EMBL/GenBank/DDBJ databases">
        <title>Whole genome sequence of Commensalibacter sp.</title>
        <authorList>
            <person name="Charoenyingcharoen P."/>
            <person name="Yukphan P."/>
        </authorList>
    </citation>
    <scope>NUCLEOTIDE SEQUENCE</scope>
    <source>
        <strain evidence="9">TBRC 10068</strain>
    </source>
</reference>
<evidence type="ECO:0000256" key="4">
    <source>
        <dbReference type="ARBA" id="ARBA00022656"/>
    </source>
</evidence>
<keyword evidence="10" id="KW-1185">Reference proteome</keyword>
<proteinExistence type="predicted"/>
<organism evidence="9 10">
    <name type="scientific">Commensalibacter nepenthis</name>
    <dbReference type="NCBI Taxonomy" id="3043872"/>
    <lineage>
        <taxon>Bacteria</taxon>
        <taxon>Pseudomonadati</taxon>
        <taxon>Pseudomonadota</taxon>
        <taxon>Alphaproteobacteria</taxon>
        <taxon>Acetobacterales</taxon>
        <taxon>Acetobacteraceae</taxon>
    </lineage>
</organism>
<comment type="subcellular location">
    <subcellularLocation>
        <location evidence="1">Membrane</location>
    </subcellularLocation>
    <subcellularLocation>
        <location evidence="2">Secreted</location>
    </subcellularLocation>
</comment>
<feature type="domain" description="Haemolysin-type calcium binding-related" evidence="8">
    <location>
        <begin position="2031"/>
        <end position="2069"/>
    </location>
</feature>
<keyword evidence="7" id="KW-0472">Membrane</keyword>
<dbReference type="PROSITE" id="PS00330">
    <property type="entry name" value="HEMOLYSIN_CALCIUM"/>
    <property type="match status" value="24"/>
</dbReference>
<dbReference type="InterPro" id="IPR001343">
    <property type="entry name" value="Hemolysn_Ca-bd"/>
</dbReference>
<evidence type="ECO:0000313" key="9">
    <source>
        <dbReference type="EMBL" id="MDI2113265.1"/>
    </source>
</evidence>
<evidence type="ECO:0000259" key="8">
    <source>
        <dbReference type="Pfam" id="PF06594"/>
    </source>
</evidence>
<dbReference type="Gene3D" id="2.150.10.10">
    <property type="entry name" value="Serralysin-like metalloprotease, C-terminal"/>
    <property type="match status" value="8"/>
</dbReference>
<sequence>MGTIASDIASKTANMNKDQALEFLHNNLNNLPFNPAYDGGDGWKQIMEINVLEGWGYKNAIDLFNDVKSYKKDHDSKRNTNNDFLTGVEAIKRDPLVIDLNKNGIETTSSDKGTSFDFDGNGVKDGTGWINSTDGILVMDRNGNGIIDDGSELFGIDTVKSNGQKATDGFDALRDLDSNHDGIFDAKDEAFSKVKVWQDLNQDGIAQTDELKSLSDLGIASISLDSQKTNIQSNGNIISQKSTVTFTDGSTSVAGNVDLAINHFYDQFGDDIALDETTYNLPYISGSGAVRSSLQASMLSETFKNDLITFKSVSRSERTNMLDKLIQDWASTSSYKTIDDKLSDLGKDIKFSYSWDNTQTQPTDSQLATKELFDHIQVLEAFNGSDFFKFEVINQTDTSYTLRIHVGKTVRDIRYSNTDTVVITEENLSLINEQITPMMNAYENLKHFTYRSAVSQAYQISDYAIYLSPSSDGNTFNISFDNIQRVFNGQLQADPVNAILNLLDLKGTGSLDIDTIQSIDQTYKTAFTSLNSDQYEQLYQSLNEISLTDDITFGANKLSGSNGNDFLLSSTGNDNLYGGNGNDILIGGKGDDYLEGGNGSDTYILSKGDGNDIIANYDYSTGRNDVVKFTNIASTDVKSVSVKNNDLVIRYGENDSVTVKDYFYGANYKINAYQFTDKTLTNNDITALLETHIEASDYSGRNYSFGNGNNQVTADIYANIYTGSGNDVIKTGDKGSYVQAGAGNDKFYGAAGNDTVYGDDGNDTLDGGAGNDNLYGGNGNDILIGGKGDDYLEGGNGSDTYILSKGDGNDIIANYDYSTGRNDVVKFTNIASTDVKSVSVKNNDLVIRYGENDSVTVKDYFYGANYKINAYQFTDKTLTNNDITALLETHIEASDYSGRNYSFGNGNNQVTADIYANIYTGSGNDVIKTGDKGSYVQAGAGNDKFYGAAGNDTVYGDDGNDTLDGGAGNDNLYGGNGNDILIGGKGDDYLEGGNGSDTYILSRGDGNDIIANYDYSTGRNDVVKFTNIASTDVKSVSVKNNDLVIRYGENDSVTVKDYFYGANYKINAYQFTDKTLTNNDITALLETHIEASDYSGRNYSFGNGNNQVTADIYANIYTGSGNDVIKTGDKGSYVQAGAGNDKFYGAAGNDTVYGDDGNDTLDGGAGNDNLYGGNGNDILIGGKGDDYLEGGNGSDTYILSRGDGNDIIANYDYSTGRNDVVKFTNIASTDVKSVSVKNNDLVIRYGENDSVTVKDYFYGANYKINAYQFTDKTLTNNDITALLETHIEASDYSGRNYSFGNGNNQVTADIYANIYTGSGNDVIKTGDKGSYVQAGAGNDKFYGAAGNDTVYGDDGNDTLDGGAGNDNLYGGNGNDILIGGKGDDYLEGGNGSDTYILSRGDGNDIIANYDYSTGRNDVVKFTNIASTDVKSVSVKNNDLVIRYGENDSVTVKDYFYGANYKINAYQFTDKTLTNNDITALLETHIEASDYSGRNYSFGNGNNQVTADIYANIYTGSGNDVIKTGDKGSYVQAGAGNDKFYGAAGNDTVYGDDGNDTLDGGAGNDNLYGGNGNDILIGGKGDDYLEGGNGSDTYILSRGDGNDIIANYDYSTGRNDVVKFTNIASTDVKSVSVKNNDLVIRYGENDSVTVKDYFYGANYKINAYQFTDKTLTNNDITALLETHIEASDYSGRNYSFGNGNNQVTADIYANIYTGSGNDVIKTGDKGSYVQAGAGNDKFYGAAGNDTVYGDDGNDTLDGGAGNDNLYGGNGNDILIGGKGDDYLEGGNGSDTYILSRGDGNDIIANYDYSTGRNDVVKFTNIASTDVKSVSVKNNDLVIRYGENDSVTVKDYFYGANYKINAYQFTDKTLTNNDITALLETHIEASDYSGRNYSFGNGNNQVTADIYANIYTGSGNDVIKTGDKGSYVQAGAGNDKFYGAAGNDTVYGDDGNDTLDGGAGNDNLYGGNGNDILIGGKGDDYLEGGNGSDTYILSRGDGNDIIANYDYSTGRNDVVKFTDLNSNQLYFYKNNNDLMIKNTDTTDTIAIQDWYNGSNYHINDFLTHDNKILSENKIDQLVNISKNYFSVTENNTAICSNQEQFNTEIKSIYVDKI</sequence>
<protein>
    <submittedName>
        <fullName evidence="9">Calcium-binding protein</fullName>
    </submittedName>
</protein>
<keyword evidence="4" id="KW-0800">Toxin</keyword>
<dbReference type="EMBL" id="JASBAN010000001">
    <property type="protein sequence ID" value="MDI2113265.1"/>
    <property type="molecule type" value="Genomic_DNA"/>
</dbReference>
<evidence type="ECO:0000256" key="2">
    <source>
        <dbReference type="ARBA" id="ARBA00004613"/>
    </source>
</evidence>
<evidence type="ECO:0000256" key="5">
    <source>
        <dbReference type="ARBA" id="ARBA00022737"/>
    </source>
</evidence>
<dbReference type="PRINTS" id="PR01488">
    <property type="entry name" value="RTXTOXINA"/>
</dbReference>
<dbReference type="InterPro" id="IPR018511">
    <property type="entry name" value="Hemolysin-typ_Ca-bd_CS"/>
</dbReference>
<dbReference type="Pfam" id="PF00353">
    <property type="entry name" value="HemolysinCabind"/>
    <property type="match status" value="15"/>
</dbReference>
<evidence type="ECO:0000256" key="1">
    <source>
        <dbReference type="ARBA" id="ARBA00004370"/>
    </source>
</evidence>